<accession>A0AAD8S3H9</accession>
<evidence type="ECO:0000256" key="1">
    <source>
        <dbReference type="SAM" id="Phobius"/>
    </source>
</evidence>
<feature type="transmembrane region" description="Helical" evidence="1">
    <location>
        <begin position="180"/>
        <end position="198"/>
    </location>
</feature>
<keyword evidence="1" id="KW-0472">Membrane</keyword>
<dbReference type="PANTHER" id="PTHR47481:SF31">
    <property type="entry name" value="OS01G0873500 PROTEIN"/>
    <property type="match status" value="1"/>
</dbReference>
<feature type="transmembrane region" description="Helical" evidence="1">
    <location>
        <begin position="239"/>
        <end position="262"/>
    </location>
</feature>
<dbReference type="Proteomes" id="UP001231189">
    <property type="component" value="Unassembled WGS sequence"/>
</dbReference>
<feature type="transmembrane region" description="Helical" evidence="1">
    <location>
        <begin position="210"/>
        <end position="233"/>
    </location>
</feature>
<sequence length="297" mass="31474">MSSSTSSSVTTLASALGSAPSQLLTCDNALIWKALVIPALRGAHVLDLIEGSEKVPEKLLETEDINKKAVTIPNPEYSAWISREQQVLRWILNALSPDVLIHVVGMETSAEAWAANNNHVSSSSKFRVQQLHSALNDTRKNDLSADKYFAKMKCLASELATVKKPLDDAKFKPMIACIKLKMSASLLRLMFPGVAMVLRHGLLTVRAKTTFLVGSTTTTVAAVMIVAVVTTAISAMSVAAATTGTAVMIAAVAMTGAAVMVVATRDNAMKTTALAVVMMCIDVMMVGAVVMSAHPVC</sequence>
<protein>
    <submittedName>
        <fullName evidence="2">Uncharacterized protein</fullName>
    </submittedName>
</protein>
<organism evidence="2 3">
    <name type="scientific">Lolium multiflorum</name>
    <name type="common">Italian ryegrass</name>
    <name type="synonym">Lolium perenne subsp. multiflorum</name>
    <dbReference type="NCBI Taxonomy" id="4521"/>
    <lineage>
        <taxon>Eukaryota</taxon>
        <taxon>Viridiplantae</taxon>
        <taxon>Streptophyta</taxon>
        <taxon>Embryophyta</taxon>
        <taxon>Tracheophyta</taxon>
        <taxon>Spermatophyta</taxon>
        <taxon>Magnoliopsida</taxon>
        <taxon>Liliopsida</taxon>
        <taxon>Poales</taxon>
        <taxon>Poaceae</taxon>
        <taxon>BOP clade</taxon>
        <taxon>Pooideae</taxon>
        <taxon>Poodae</taxon>
        <taxon>Poeae</taxon>
        <taxon>Poeae Chloroplast Group 2 (Poeae type)</taxon>
        <taxon>Loliodinae</taxon>
        <taxon>Loliinae</taxon>
        <taxon>Lolium</taxon>
    </lineage>
</organism>
<evidence type="ECO:0000313" key="3">
    <source>
        <dbReference type="Proteomes" id="UP001231189"/>
    </source>
</evidence>
<dbReference type="PANTHER" id="PTHR47481">
    <property type="match status" value="1"/>
</dbReference>
<evidence type="ECO:0000313" key="2">
    <source>
        <dbReference type="EMBL" id="KAK1643377.1"/>
    </source>
</evidence>
<keyword evidence="3" id="KW-1185">Reference proteome</keyword>
<dbReference type="EMBL" id="JAUUTY010000004">
    <property type="protein sequence ID" value="KAK1643377.1"/>
    <property type="molecule type" value="Genomic_DNA"/>
</dbReference>
<reference evidence="2" key="1">
    <citation type="submission" date="2023-07" db="EMBL/GenBank/DDBJ databases">
        <title>A chromosome-level genome assembly of Lolium multiflorum.</title>
        <authorList>
            <person name="Chen Y."/>
            <person name="Copetti D."/>
            <person name="Kolliker R."/>
            <person name="Studer B."/>
        </authorList>
    </citation>
    <scope>NUCLEOTIDE SEQUENCE</scope>
    <source>
        <strain evidence="2">02402/16</strain>
        <tissue evidence="2">Leaf</tissue>
    </source>
</reference>
<dbReference type="Pfam" id="PF14223">
    <property type="entry name" value="Retrotran_gag_2"/>
    <property type="match status" value="1"/>
</dbReference>
<keyword evidence="1" id="KW-0812">Transmembrane</keyword>
<name>A0AAD8S3H9_LOLMU</name>
<keyword evidence="1" id="KW-1133">Transmembrane helix</keyword>
<feature type="transmembrane region" description="Helical" evidence="1">
    <location>
        <begin position="274"/>
        <end position="294"/>
    </location>
</feature>
<dbReference type="AlphaFoldDB" id="A0AAD8S3H9"/>
<comment type="caution">
    <text evidence="2">The sequence shown here is derived from an EMBL/GenBank/DDBJ whole genome shotgun (WGS) entry which is preliminary data.</text>
</comment>
<proteinExistence type="predicted"/>
<gene>
    <name evidence="2" type="ORF">QYE76_061182</name>
</gene>